<protein>
    <submittedName>
        <fullName evidence="2">Expressed protein</fullName>
    </submittedName>
</protein>
<dbReference type="InterPro" id="IPR008455">
    <property type="entry name" value="HssA/B-related"/>
</dbReference>
<evidence type="ECO:0000313" key="3">
    <source>
        <dbReference type="Proteomes" id="UP000001064"/>
    </source>
</evidence>
<dbReference type="KEGG" id="dpp:DICPUDRAFT_94331"/>
<accession>F0ZI88</accession>
<evidence type="ECO:0000256" key="1">
    <source>
        <dbReference type="SAM" id="MobiDB-lite"/>
    </source>
</evidence>
<dbReference type="VEuPathDB" id="AmoebaDB:DICPUDRAFT_94331"/>
<dbReference type="EMBL" id="GL871030">
    <property type="protein sequence ID" value="EGC36334.1"/>
    <property type="molecule type" value="Genomic_DNA"/>
</dbReference>
<sequence>MTLFNSITVLGSSGSSMKSSVASSSSSASFGDNSVAHNKVHYVPNCYQPSFRPCPPPPPPKVCAPCPPPPKHC</sequence>
<dbReference type="InParanoid" id="F0ZI88"/>
<organism evidence="2 3">
    <name type="scientific">Dictyostelium purpureum</name>
    <name type="common">Slime mold</name>
    <dbReference type="NCBI Taxonomy" id="5786"/>
    <lineage>
        <taxon>Eukaryota</taxon>
        <taxon>Amoebozoa</taxon>
        <taxon>Evosea</taxon>
        <taxon>Eumycetozoa</taxon>
        <taxon>Dictyostelia</taxon>
        <taxon>Dictyosteliales</taxon>
        <taxon>Dictyosteliaceae</taxon>
        <taxon>Dictyostelium</taxon>
    </lineage>
</organism>
<reference evidence="3" key="1">
    <citation type="journal article" date="2011" name="Genome Biol.">
        <title>Comparative genomics of the social amoebae Dictyostelium discoideum and Dictyostelium purpureum.</title>
        <authorList>
            <consortium name="US DOE Joint Genome Institute (JGI-PGF)"/>
            <person name="Sucgang R."/>
            <person name="Kuo A."/>
            <person name="Tian X."/>
            <person name="Salerno W."/>
            <person name="Parikh A."/>
            <person name="Feasley C.L."/>
            <person name="Dalin E."/>
            <person name="Tu H."/>
            <person name="Huang E."/>
            <person name="Barry K."/>
            <person name="Lindquist E."/>
            <person name="Shapiro H."/>
            <person name="Bruce D."/>
            <person name="Schmutz J."/>
            <person name="Salamov A."/>
            <person name="Fey P."/>
            <person name="Gaudet P."/>
            <person name="Anjard C."/>
            <person name="Babu M.M."/>
            <person name="Basu S."/>
            <person name="Bushmanova Y."/>
            <person name="van der Wel H."/>
            <person name="Katoh-Kurasawa M."/>
            <person name="Dinh C."/>
            <person name="Coutinho P.M."/>
            <person name="Saito T."/>
            <person name="Elias M."/>
            <person name="Schaap P."/>
            <person name="Kay R.R."/>
            <person name="Henrissat B."/>
            <person name="Eichinger L."/>
            <person name="Rivero F."/>
            <person name="Putnam N.H."/>
            <person name="West C.M."/>
            <person name="Loomis W.F."/>
            <person name="Chisholm R.L."/>
            <person name="Shaulsky G."/>
            <person name="Strassmann J.E."/>
            <person name="Queller D.C."/>
            <person name="Kuspa A."/>
            <person name="Grigoriev I.V."/>
        </authorList>
    </citation>
    <scope>NUCLEOTIDE SEQUENCE [LARGE SCALE GENOMIC DNA]</scope>
    <source>
        <strain evidence="3">QSDP1</strain>
    </source>
</reference>
<dbReference type="GeneID" id="10500869"/>
<dbReference type="Pfam" id="PF05710">
    <property type="entry name" value="Coiled"/>
    <property type="match status" value="1"/>
</dbReference>
<gene>
    <name evidence="2" type="ORF">DICPUDRAFT_94331</name>
</gene>
<dbReference type="AlphaFoldDB" id="F0ZI88"/>
<name>F0ZI88_DICPU</name>
<dbReference type="Proteomes" id="UP000001064">
    <property type="component" value="Unassembled WGS sequence"/>
</dbReference>
<keyword evidence="3" id="KW-1185">Reference proteome</keyword>
<feature type="region of interest" description="Disordered" evidence="1">
    <location>
        <begin position="11"/>
        <end position="33"/>
    </location>
</feature>
<dbReference type="RefSeq" id="XP_003287149.1">
    <property type="nucleotide sequence ID" value="XM_003287101.1"/>
</dbReference>
<evidence type="ECO:0000313" key="2">
    <source>
        <dbReference type="EMBL" id="EGC36334.1"/>
    </source>
</evidence>
<proteinExistence type="predicted"/>